<dbReference type="PANTHER" id="PTHR31873">
    <property type="entry name" value="L-ASPARTATE DEHYDROGENASE-RELATED"/>
    <property type="match status" value="1"/>
</dbReference>
<dbReference type="PANTHER" id="PTHR31873:SF6">
    <property type="entry name" value="ASPARTATE DEHYDROGENASE DOMAIN-CONTAINING PROTEIN"/>
    <property type="match status" value="1"/>
</dbReference>
<dbReference type="InterPro" id="IPR036291">
    <property type="entry name" value="NAD(P)-bd_dom_sf"/>
</dbReference>
<evidence type="ECO:0000313" key="6">
    <source>
        <dbReference type="Proteomes" id="UP001208570"/>
    </source>
</evidence>
<comment type="caution">
    <text evidence="5">The sequence shown here is derived from an EMBL/GenBank/DDBJ whole genome shotgun (WGS) entry which is preliminary data.</text>
</comment>
<protein>
    <recommendedName>
        <fullName evidence="2">Aspartate dehydrogenase domain-containing protein</fullName>
    </recommendedName>
</protein>
<feature type="domain" description="Aspartate/homoserine dehydrogenase NAD-binding" evidence="4">
    <location>
        <begin position="10"/>
        <end position="114"/>
    </location>
</feature>
<dbReference type="Proteomes" id="UP001208570">
    <property type="component" value="Unassembled WGS sequence"/>
</dbReference>
<name>A0AAD9KGK9_9ANNE</name>
<dbReference type="GO" id="GO:0033735">
    <property type="term" value="F:aspartate dehydrogenase [NAD(P)+] activity"/>
    <property type="evidence" value="ECO:0007669"/>
    <property type="project" value="InterPro"/>
</dbReference>
<dbReference type="SUPFAM" id="SSF51735">
    <property type="entry name" value="NAD(P)-binding Rossmann-fold domains"/>
    <property type="match status" value="1"/>
</dbReference>
<dbReference type="InterPro" id="IPR005106">
    <property type="entry name" value="Asp/hSer_DH_NAD-bd"/>
</dbReference>
<evidence type="ECO:0000256" key="1">
    <source>
        <dbReference type="ARBA" id="ARBA00008331"/>
    </source>
</evidence>
<accession>A0AAD9KGK9</accession>
<dbReference type="Pfam" id="PF01958">
    <property type="entry name" value="Asp_DH_C"/>
    <property type="match status" value="1"/>
</dbReference>
<dbReference type="SUPFAM" id="SSF55347">
    <property type="entry name" value="Glyceraldehyde-3-phosphate dehydrogenase-like, C-terminal domain"/>
    <property type="match status" value="1"/>
</dbReference>
<feature type="domain" description="Aspartate dehydrogenase" evidence="3">
    <location>
        <begin position="164"/>
        <end position="254"/>
    </location>
</feature>
<dbReference type="Gene3D" id="3.40.50.720">
    <property type="entry name" value="NAD(P)-binding Rossmann-like Domain"/>
    <property type="match status" value="1"/>
</dbReference>
<dbReference type="EMBL" id="JAODUP010000003">
    <property type="protein sequence ID" value="KAK2170385.1"/>
    <property type="molecule type" value="Genomic_DNA"/>
</dbReference>
<dbReference type="GO" id="GO:0009435">
    <property type="term" value="P:NAD+ biosynthetic process"/>
    <property type="evidence" value="ECO:0007669"/>
    <property type="project" value="InterPro"/>
</dbReference>
<evidence type="ECO:0000259" key="3">
    <source>
        <dbReference type="Pfam" id="PF01958"/>
    </source>
</evidence>
<dbReference type="Gene3D" id="3.30.360.10">
    <property type="entry name" value="Dihydrodipicolinate Reductase, domain 2"/>
    <property type="match status" value="1"/>
</dbReference>
<reference evidence="5" key="1">
    <citation type="journal article" date="2023" name="Mol. Biol. Evol.">
        <title>Third-Generation Sequencing Reveals the Adaptive Role of the Epigenome in Three Deep-Sea Polychaetes.</title>
        <authorList>
            <person name="Perez M."/>
            <person name="Aroh O."/>
            <person name="Sun Y."/>
            <person name="Lan Y."/>
            <person name="Juniper S.K."/>
            <person name="Young C.R."/>
            <person name="Angers B."/>
            <person name="Qian P.Y."/>
        </authorList>
    </citation>
    <scope>NUCLEOTIDE SEQUENCE</scope>
    <source>
        <strain evidence="5">P08H-3</strain>
    </source>
</reference>
<evidence type="ECO:0000313" key="5">
    <source>
        <dbReference type="EMBL" id="KAK2170385.1"/>
    </source>
</evidence>
<dbReference type="AlphaFoldDB" id="A0AAD9KGK9"/>
<organism evidence="5 6">
    <name type="scientific">Paralvinella palmiformis</name>
    <dbReference type="NCBI Taxonomy" id="53620"/>
    <lineage>
        <taxon>Eukaryota</taxon>
        <taxon>Metazoa</taxon>
        <taxon>Spiralia</taxon>
        <taxon>Lophotrochozoa</taxon>
        <taxon>Annelida</taxon>
        <taxon>Polychaeta</taxon>
        <taxon>Sedentaria</taxon>
        <taxon>Canalipalpata</taxon>
        <taxon>Terebellida</taxon>
        <taxon>Terebelliformia</taxon>
        <taxon>Alvinellidae</taxon>
        <taxon>Paralvinella</taxon>
    </lineage>
</organism>
<dbReference type="Pfam" id="PF03447">
    <property type="entry name" value="NAD_binding_3"/>
    <property type="match status" value="1"/>
</dbReference>
<sequence length="275" mass="30124">MARRKVGVVGYGHLGQYLVEHLLSSETCELCFVWNRTTSALKGKVDDKYILDDLEMFSQCGADLIVEVAHPVITETYGEKFLHDADYMVGSPTGLAKKELELKLRNATVKHGLYIPAGALWGGEDIKKMADRDTLKAVKLTMSFHPSSFRLLGELDVKNKAVKEKKTVLYDGEVRPLCSLAPSNTNTMAAASLAAHTLGFDKVQGCLIADPELTDYHIIQTEVWGNSHIKDKVFYVCTVRKNPATKGHVTGSATYNSFLSSVYGANGKGPGVHLC</sequence>
<evidence type="ECO:0000256" key="2">
    <source>
        <dbReference type="ARBA" id="ARBA00020169"/>
    </source>
</evidence>
<dbReference type="GO" id="GO:0050661">
    <property type="term" value="F:NADP binding"/>
    <property type="evidence" value="ECO:0007669"/>
    <property type="project" value="InterPro"/>
</dbReference>
<evidence type="ECO:0000259" key="4">
    <source>
        <dbReference type="Pfam" id="PF03447"/>
    </source>
</evidence>
<keyword evidence="6" id="KW-1185">Reference proteome</keyword>
<comment type="similarity">
    <text evidence="1">Belongs to the L-aspartate dehydrogenase family.</text>
</comment>
<dbReference type="InterPro" id="IPR002811">
    <property type="entry name" value="Asp_DH"/>
</dbReference>
<gene>
    <name evidence="5" type="ORF">LSH36_3g22053</name>
</gene>
<proteinExistence type="inferred from homology"/>